<comment type="caution">
    <text evidence="1">The sequence shown here is derived from an EMBL/GenBank/DDBJ whole genome shotgun (WGS) entry which is preliminary data.</text>
</comment>
<protein>
    <submittedName>
        <fullName evidence="1">Uncharacterized protein</fullName>
    </submittedName>
</protein>
<sequence>MSARESVEDLWSRSAPVKPILDQMEAEVLRKAAKAVDALAREMRENAGTWPEKWSSREVRDAVMTAADTLTLAADAVERGEEW</sequence>
<dbReference type="Proteomes" id="UP001183615">
    <property type="component" value="Unassembled WGS sequence"/>
</dbReference>
<evidence type="ECO:0000313" key="2">
    <source>
        <dbReference type="Proteomes" id="UP001183615"/>
    </source>
</evidence>
<gene>
    <name evidence="1" type="ORF">RM779_06965</name>
</gene>
<proteinExistence type="predicted"/>
<name>A0ABU2RZZ2_9ACTN</name>
<dbReference type="RefSeq" id="WP_311616773.1">
    <property type="nucleotide sequence ID" value="NZ_JAVREV010000003.1"/>
</dbReference>
<organism evidence="1 2">
    <name type="scientific">Streptomyces johnsoniae</name>
    <dbReference type="NCBI Taxonomy" id="3075532"/>
    <lineage>
        <taxon>Bacteria</taxon>
        <taxon>Bacillati</taxon>
        <taxon>Actinomycetota</taxon>
        <taxon>Actinomycetes</taxon>
        <taxon>Kitasatosporales</taxon>
        <taxon>Streptomycetaceae</taxon>
        <taxon>Streptomyces</taxon>
    </lineage>
</organism>
<keyword evidence="2" id="KW-1185">Reference proteome</keyword>
<reference evidence="2" key="1">
    <citation type="submission" date="2023-07" db="EMBL/GenBank/DDBJ databases">
        <title>30 novel species of actinomycetes from the DSMZ collection.</title>
        <authorList>
            <person name="Nouioui I."/>
        </authorList>
    </citation>
    <scope>NUCLEOTIDE SEQUENCE [LARGE SCALE GENOMIC DNA]</scope>
    <source>
        <strain evidence="2">DSM 41886</strain>
    </source>
</reference>
<evidence type="ECO:0000313" key="1">
    <source>
        <dbReference type="EMBL" id="MDT0442337.1"/>
    </source>
</evidence>
<accession>A0ABU2RZZ2</accession>
<dbReference type="EMBL" id="JAVREV010000003">
    <property type="protein sequence ID" value="MDT0442337.1"/>
    <property type="molecule type" value="Genomic_DNA"/>
</dbReference>